<evidence type="ECO:0000259" key="2">
    <source>
        <dbReference type="Pfam" id="PF00646"/>
    </source>
</evidence>
<keyword evidence="4" id="KW-1185">Reference proteome</keyword>
<dbReference type="InterPro" id="IPR036047">
    <property type="entry name" value="F-box-like_dom_sf"/>
</dbReference>
<feature type="region of interest" description="Disordered" evidence="1">
    <location>
        <begin position="1"/>
        <end position="26"/>
    </location>
</feature>
<dbReference type="Gene3D" id="1.20.1280.50">
    <property type="match status" value="1"/>
</dbReference>
<name>A0ABR1ZE73_9ROSI</name>
<dbReference type="EMBL" id="JBBPBN010001424">
    <property type="protein sequence ID" value="KAK8478284.1"/>
    <property type="molecule type" value="Genomic_DNA"/>
</dbReference>
<dbReference type="InterPro" id="IPR055294">
    <property type="entry name" value="FBL60-like"/>
</dbReference>
<dbReference type="SUPFAM" id="SSF81383">
    <property type="entry name" value="F-box domain"/>
    <property type="match status" value="1"/>
</dbReference>
<organism evidence="3 4">
    <name type="scientific">Hibiscus sabdariffa</name>
    <name type="common">roselle</name>
    <dbReference type="NCBI Taxonomy" id="183260"/>
    <lineage>
        <taxon>Eukaryota</taxon>
        <taxon>Viridiplantae</taxon>
        <taxon>Streptophyta</taxon>
        <taxon>Embryophyta</taxon>
        <taxon>Tracheophyta</taxon>
        <taxon>Spermatophyta</taxon>
        <taxon>Magnoliopsida</taxon>
        <taxon>eudicotyledons</taxon>
        <taxon>Gunneridae</taxon>
        <taxon>Pentapetalae</taxon>
        <taxon>rosids</taxon>
        <taxon>malvids</taxon>
        <taxon>Malvales</taxon>
        <taxon>Malvaceae</taxon>
        <taxon>Malvoideae</taxon>
        <taxon>Hibiscus</taxon>
    </lineage>
</organism>
<protein>
    <recommendedName>
        <fullName evidence="2">F-box domain-containing protein</fullName>
    </recommendedName>
</protein>
<dbReference type="PANTHER" id="PTHR31293">
    <property type="entry name" value="RNI-LIKE SUPERFAMILY PROTEIN"/>
    <property type="match status" value="1"/>
</dbReference>
<dbReference type="InterPro" id="IPR001810">
    <property type="entry name" value="F-box_dom"/>
</dbReference>
<accession>A0ABR1ZE73</accession>
<dbReference type="PANTHER" id="PTHR31293:SF12">
    <property type="entry name" value="RNI-LIKE SUPERFAMILY PROTEIN"/>
    <property type="match status" value="1"/>
</dbReference>
<dbReference type="Pfam" id="PF00646">
    <property type="entry name" value="F-box"/>
    <property type="match status" value="1"/>
</dbReference>
<evidence type="ECO:0000256" key="1">
    <source>
        <dbReference type="SAM" id="MobiDB-lite"/>
    </source>
</evidence>
<dbReference type="InterPro" id="IPR053781">
    <property type="entry name" value="F-box_AtFBL13-like"/>
</dbReference>
<gene>
    <name evidence="3" type="ORF">V6N11_021476</name>
</gene>
<evidence type="ECO:0000313" key="4">
    <source>
        <dbReference type="Proteomes" id="UP001396334"/>
    </source>
</evidence>
<comment type="caution">
    <text evidence="3">The sequence shown here is derived from an EMBL/GenBank/DDBJ whole genome shotgun (WGS) entry which is preliminary data.</text>
</comment>
<reference evidence="3 4" key="1">
    <citation type="journal article" date="2024" name="G3 (Bethesda)">
        <title>Genome assembly of Hibiscus sabdariffa L. provides insights into metabolisms of medicinal natural products.</title>
        <authorList>
            <person name="Kim T."/>
        </authorList>
    </citation>
    <scope>NUCLEOTIDE SEQUENCE [LARGE SCALE GENOMIC DNA]</scope>
    <source>
        <strain evidence="3">TK-2024</strain>
        <tissue evidence="3">Old leaves</tissue>
    </source>
</reference>
<feature type="compositionally biased region" description="Basic and acidic residues" evidence="1">
    <location>
        <begin position="9"/>
        <end position="26"/>
    </location>
</feature>
<feature type="domain" description="F-box" evidence="2">
    <location>
        <begin position="31"/>
        <end position="67"/>
    </location>
</feature>
<sequence length="97" mass="11276">MEEDDYNDDDRSYGEEQDEEKSHEMDVDRFSYLPKKVAFHILYFLPTKLAVRTSILSRKWRYLWGSVSALDFDDTLLFSCKNGDIHGIGGVNFINCG</sequence>
<dbReference type="CDD" id="cd22160">
    <property type="entry name" value="F-box_AtFBL13-like"/>
    <property type="match status" value="1"/>
</dbReference>
<proteinExistence type="predicted"/>
<dbReference type="Proteomes" id="UP001396334">
    <property type="component" value="Unassembled WGS sequence"/>
</dbReference>
<evidence type="ECO:0000313" key="3">
    <source>
        <dbReference type="EMBL" id="KAK8478284.1"/>
    </source>
</evidence>